<accession>A0A183C1K1</accession>
<dbReference type="WBParaSite" id="GPLIN_000674500">
    <property type="protein sequence ID" value="GPLIN_000674500"/>
    <property type="gene ID" value="GPLIN_000674500"/>
</dbReference>
<proteinExistence type="predicted"/>
<feature type="transmembrane region" description="Helical" evidence="1">
    <location>
        <begin position="48"/>
        <end position="70"/>
    </location>
</feature>
<reference evidence="2" key="1">
    <citation type="submission" date="2013-12" db="EMBL/GenBank/DDBJ databases">
        <authorList>
            <person name="Aslett M."/>
        </authorList>
    </citation>
    <scope>NUCLEOTIDE SEQUENCE [LARGE SCALE GENOMIC DNA]</scope>
    <source>
        <strain evidence="2">Lindley</strain>
    </source>
</reference>
<keyword evidence="1" id="KW-0472">Membrane</keyword>
<keyword evidence="1" id="KW-1133">Transmembrane helix</keyword>
<keyword evidence="2" id="KW-1185">Reference proteome</keyword>
<keyword evidence="1" id="KW-0812">Transmembrane</keyword>
<evidence type="ECO:0000256" key="1">
    <source>
        <dbReference type="SAM" id="Phobius"/>
    </source>
</evidence>
<organism evidence="2 3">
    <name type="scientific">Globodera pallida</name>
    <name type="common">Potato cyst nematode worm</name>
    <name type="synonym">Heterodera pallida</name>
    <dbReference type="NCBI Taxonomy" id="36090"/>
    <lineage>
        <taxon>Eukaryota</taxon>
        <taxon>Metazoa</taxon>
        <taxon>Ecdysozoa</taxon>
        <taxon>Nematoda</taxon>
        <taxon>Chromadorea</taxon>
        <taxon>Rhabditida</taxon>
        <taxon>Tylenchina</taxon>
        <taxon>Tylenchomorpha</taxon>
        <taxon>Tylenchoidea</taxon>
        <taxon>Heteroderidae</taxon>
        <taxon>Heteroderinae</taxon>
        <taxon>Globodera</taxon>
    </lineage>
</organism>
<evidence type="ECO:0000313" key="3">
    <source>
        <dbReference type="WBParaSite" id="GPLIN_000674500"/>
    </source>
</evidence>
<evidence type="ECO:0000313" key="2">
    <source>
        <dbReference type="Proteomes" id="UP000050741"/>
    </source>
</evidence>
<reference evidence="3" key="3">
    <citation type="submission" date="2016-06" db="UniProtKB">
        <authorList>
            <consortium name="WormBaseParasite"/>
        </authorList>
    </citation>
    <scope>IDENTIFICATION</scope>
</reference>
<dbReference type="AlphaFoldDB" id="A0A183C1K1"/>
<sequence length="74" mass="8376">MKKHLYLPAKKTDDSGTKKYLGQERRTTTDDRGECASLFKKSTLLIQVVQALLLSIFLILFLELFAWSVASALN</sequence>
<reference evidence="2" key="2">
    <citation type="submission" date="2014-05" db="EMBL/GenBank/DDBJ databases">
        <title>The genome and life-stage specific transcriptomes of Globodera pallida elucidate key aspects of plant parasitism by a cyst nematode.</title>
        <authorList>
            <person name="Cotton J.A."/>
            <person name="Lilley C.J."/>
            <person name="Jones L.M."/>
            <person name="Kikuchi T."/>
            <person name="Reid A.J."/>
            <person name="Thorpe P."/>
            <person name="Tsai I.J."/>
            <person name="Beasley H."/>
            <person name="Blok V."/>
            <person name="Cock P.J.A."/>
            <person name="Van den Akker S.E."/>
            <person name="Holroyd N."/>
            <person name="Hunt M."/>
            <person name="Mantelin S."/>
            <person name="Naghra H."/>
            <person name="Pain A."/>
            <person name="Palomares-Rius J.E."/>
            <person name="Zarowiecki M."/>
            <person name="Berriman M."/>
            <person name="Jones J.T."/>
            <person name="Urwin P.E."/>
        </authorList>
    </citation>
    <scope>NUCLEOTIDE SEQUENCE [LARGE SCALE GENOMIC DNA]</scope>
    <source>
        <strain evidence="2">Lindley</strain>
    </source>
</reference>
<name>A0A183C1K1_GLOPA</name>
<protein>
    <submittedName>
        <fullName evidence="3">Uncharacterized protein</fullName>
    </submittedName>
</protein>
<dbReference type="Proteomes" id="UP000050741">
    <property type="component" value="Unassembled WGS sequence"/>
</dbReference>